<comment type="caution">
    <text evidence="3">The sequence shown here is derived from an EMBL/GenBank/DDBJ whole genome shotgun (WGS) entry which is preliminary data.</text>
</comment>
<protein>
    <submittedName>
        <fullName evidence="3">Contactin-associated protein-like 4</fullName>
    </submittedName>
</protein>
<name>A0A5C6PM10_9TELE</name>
<evidence type="ECO:0000313" key="4">
    <source>
        <dbReference type="Proteomes" id="UP000324091"/>
    </source>
</evidence>
<dbReference type="EMBL" id="RHFK02000001">
    <property type="protein sequence ID" value="TWW80443.1"/>
    <property type="molecule type" value="Genomic_DNA"/>
</dbReference>
<keyword evidence="4" id="KW-1185">Reference proteome</keyword>
<dbReference type="Proteomes" id="UP000324091">
    <property type="component" value="Chromosome 1"/>
</dbReference>
<dbReference type="Gene3D" id="2.60.120.200">
    <property type="match status" value="1"/>
</dbReference>
<proteinExistence type="predicted"/>
<dbReference type="SMART" id="SM00282">
    <property type="entry name" value="LamG"/>
    <property type="match status" value="1"/>
</dbReference>
<dbReference type="InterPro" id="IPR001791">
    <property type="entry name" value="Laminin_G"/>
</dbReference>
<dbReference type="PANTHER" id="PTHR15036">
    <property type="entry name" value="PIKACHURIN-LIKE PROTEIN"/>
    <property type="match status" value="1"/>
</dbReference>
<dbReference type="InterPro" id="IPR050372">
    <property type="entry name" value="Neurexin-related_CASP"/>
</dbReference>
<evidence type="ECO:0000259" key="2">
    <source>
        <dbReference type="PROSITE" id="PS50025"/>
    </source>
</evidence>
<dbReference type="CDD" id="cd00110">
    <property type="entry name" value="LamG"/>
    <property type="match status" value="1"/>
</dbReference>
<sequence length="299" mass="32894">MPGVYFPISLVRWLFHFYSCEKGGDLVVPDEGNVTFSCSPPQLVSCTFLSSSSSFLSLPSAAAAGAGGFSVRFQFRTWNADGLLLSLQLNPEPQRLELRISNSRLSLTLQNSGRQKSEVSVGHRVNDGLWHAVSLDSRDLQIALTLDAESPSTVELWQQLESRGNVYFGGCPDKDCQRQTPTFQGCLRLVFINGKPVNLSSVQQGLLGNFNELKFDTCNIRDSPSSCGPREQDGQTCDRTEAPRMAPEHRNKTNMLAAAFYFVLGPWSLAGSGYADGQVMSCHGDLARLKERRHSNVPL</sequence>
<feature type="domain" description="Laminin G" evidence="2">
    <location>
        <begin position="45"/>
        <end position="218"/>
    </location>
</feature>
<dbReference type="PROSITE" id="PS50025">
    <property type="entry name" value="LAM_G_DOMAIN"/>
    <property type="match status" value="1"/>
</dbReference>
<evidence type="ECO:0000313" key="3">
    <source>
        <dbReference type="EMBL" id="TWW80443.1"/>
    </source>
</evidence>
<dbReference type="PANTHER" id="PTHR15036:SF84">
    <property type="entry name" value="CONTACTIN-ASSOCIATED PROTEIN-LIKE 5 ISOFORM X1"/>
    <property type="match status" value="1"/>
</dbReference>
<comment type="caution">
    <text evidence="1">Lacks conserved residue(s) required for the propagation of feature annotation.</text>
</comment>
<dbReference type="AlphaFoldDB" id="A0A5C6PM10"/>
<accession>A0A5C6PM10</accession>
<evidence type="ECO:0000256" key="1">
    <source>
        <dbReference type="PROSITE-ProRule" id="PRU00122"/>
    </source>
</evidence>
<organism evidence="3 4">
    <name type="scientific">Takifugu flavidus</name>
    <name type="common">sansaifugu</name>
    <dbReference type="NCBI Taxonomy" id="433684"/>
    <lineage>
        <taxon>Eukaryota</taxon>
        <taxon>Metazoa</taxon>
        <taxon>Chordata</taxon>
        <taxon>Craniata</taxon>
        <taxon>Vertebrata</taxon>
        <taxon>Euteleostomi</taxon>
        <taxon>Actinopterygii</taxon>
        <taxon>Neopterygii</taxon>
        <taxon>Teleostei</taxon>
        <taxon>Neoteleostei</taxon>
        <taxon>Acanthomorphata</taxon>
        <taxon>Eupercaria</taxon>
        <taxon>Tetraodontiformes</taxon>
        <taxon>Tetradontoidea</taxon>
        <taxon>Tetraodontidae</taxon>
        <taxon>Takifugu</taxon>
    </lineage>
</organism>
<dbReference type="InterPro" id="IPR013320">
    <property type="entry name" value="ConA-like_dom_sf"/>
</dbReference>
<dbReference type="Pfam" id="PF02210">
    <property type="entry name" value="Laminin_G_2"/>
    <property type="match status" value="1"/>
</dbReference>
<gene>
    <name evidence="3" type="ORF">D4764_01G0002580</name>
</gene>
<reference evidence="3 4" key="1">
    <citation type="submission" date="2019-04" db="EMBL/GenBank/DDBJ databases">
        <title>Chromosome genome assembly for Takifugu flavidus.</title>
        <authorList>
            <person name="Xiao S."/>
        </authorList>
    </citation>
    <scope>NUCLEOTIDE SEQUENCE [LARGE SCALE GENOMIC DNA]</scope>
    <source>
        <strain evidence="3">HTHZ2018</strain>
        <tissue evidence="3">Muscle</tissue>
    </source>
</reference>
<dbReference type="SUPFAM" id="SSF49899">
    <property type="entry name" value="Concanavalin A-like lectins/glucanases"/>
    <property type="match status" value="1"/>
</dbReference>